<gene>
    <name evidence="1" type="ORF">BJ138DRAFT_1123304</name>
</gene>
<reference evidence="1" key="1">
    <citation type="journal article" date="2021" name="New Phytol.">
        <title>Evolutionary innovations through gain and loss of genes in the ectomycorrhizal Boletales.</title>
        <authorList>
            <person name="Wu G."/>
            <person name="Miyauchi S."/>
            <person name="Morin E."/>
            <person name="Kuo A."/>
            <person name="Drula E."/>
            <person name="Varga T."/>
            <person name="Kohler A."/>
            <person name="Feng B."/>
            <person name="Cao Y."/>
            <person name="Lipzen A."/>
            <person name="Daum C."/>
            <person name="Hundley H."/>
            <person name="Pangilinan J."/>
            <person name="Johnson J."/>
            <person name="Barry K."/>
            <person name="LaButti K."/>
            <person name="Ng V."/>
            <person name="Ahrendt S."/>
            <person name="Min B."/>
            <person name="Choi I.G."/>
            <person name="Park H."/>
            <person name="Plett J.M."/>
            <person name="Magnuson J."/>
            <person name="Spatafora J.W."/>
            <person name="Nagy L.G."/>
            <person name="Henrissat B."/>
            <person name="Grigoriev I.V."/>
            <person name="Yang Z.L."/>
            <person name="Xu J."/>
            <person name="Martin F.M."/>
        </authorList>
    </citation>
    <scope>NUCLEOTIDE SEQUENCE</scope>
    <source>
        <strain evidence="1">ATCC 28755</strain>
    </source>
</reference>
<organism evidence="1 2">
    <name type="scientific">Hygrophoropsis aurantiaca</name>
    <dbReference type="NCBI Taxonomy" id="72124"/>
    <lineage>
        <taxon>Eukaryota</taxon>
        <taxon>Fungi</taxon>
        <taxon>Dikarya</taxon>
        <taxon>Basidiomycota</taxon>
        <taxon>Agaricomycotina</taxon>
        <taxon>Agaricomycetes</taxon>
        <taxon>Agaricomycetidae</taxon>
        <taxon>Boletales</taxon>
        <taxon>Coniophorineae</taxon>
        <taxon>Hygrophoropsidaceae</taxon>
        <taxon>Hygrophoropsis</taxon>
    </lineage>
</organism>
<evidence type="ECO:0000313" key="2">
    <source>
        <dbReference type="Proteomes" id="UP000790377"/>
    </source>
</evidence>
<accession>A0ACB8AMP1</accession>
<evidence type="ECO:0000313" key="1">
    <source>
        <dbReference type="EMBL" id="KAH7914664.1"/>
    </source>
</evidence>
<keyword evidence="2" id="KW-1185">Reference proteome</keyword>
<name>A0ACB8AMP1_9AGAM</name>
<comment type="caution">
    <text evidence="1">The sequence shown here is derived from an EMBL/GenBank/DDBJ whole genome shotgun (WGS) entry which is preliminary data.</text>
</comment>
<dbReference type="Proteomes" id="UP000790377">
    <property type="component" value="Unassembled WGS sequence"/>
</dbReference>
<protein>
    <submittedName>
        <fullName evidence="1">Uncharacterized protein</fullName>
    </submittedName>
</protein>
<dbReference type="EMBL" id="MU267610">
    <property type="protein sequence ID" value="KAH7914664.1"/>
    <property type="molecule type" value="Genomic_DNA"/>
</dbReference>
<proteinExistence type="predicted"/>
<sequence>MVSSPRKTKELQDVVLASDYDTITWTTKTTTVEETVTVTRNARDPADGASRRSPSPPSSRSSPPSSHSSPPSSRSTLSRRESIAESTAQAVSEIRAHLLVPDPTYTPPIPHPDDITPPTTVPRGYYVIIVGQEVGIFYRWAHVAERTLNISGSVQSKYPHFEMAKTAYTEAYNSGSVRAVPIYGGPFWRMRAISPPSSPSSSSDGSLWDRVDDLSVEMSQVSL</sequence>